<reference evidence="1" key="1">
    <citation type="submission" date="2023-04" db="EMBL/GenBank/DDBJ databases">
        <title>A chromosome-level genome assembly of the parasitoid wasp Eretmocerus hayati.</title>
        <authorList>
            <person name="Zhong Y."/>
            <person name="Liu S."/>
            <person name="Liu Y."/>
        </authorList>
    </citation>
    <scope>NUCLEOTIDE SEQUENCE</scope>
    <source>
        <strain evidence="1">ZJU_SS_LIU_2023</strain>
    </source>
</reference>
<comment type="caution">
    <text evidence="1">The sequence shown here is derived from an EMBL/GenBank/DDBJ whole genome shotgun (WGS) entry which is preliminary data.</text>
</comment>
<gene>
    <name evidence="1" type="ORF">QAD02_001779</name>
</gene>
<organism evidence="1 2">
    <name type="scientific">Eretmocerus hayati</name>
    <dbReference type="NCBI Taxonomy" id="131215"/>
    <lineage>
        <taxon>Eukaryota</taxon>
        <taxon>Metazoa</taxon>
        <taxon>Ecdysozoa</taxon>
        <taxon>Arthropoda</taxon>
        <taxon>Hexapoda</taxon>
        <taxon>Insecta</taxon>
        <taxon>Pterygota</taxon>
        <taxon>Neoptera</taxon>
        <taxon>Endopterygota</taxon>
        <taxon>Hymenoptera</taxon>
        <taxon>Apocrita</taxon>
        <taxon>Proctotrupomorpha</taxon>
        <taxon>Chalcidoidea</taxon>
        <taxon>Aphelinidae</taxon>
        <taxon>Aphelininae</taxon>
        <taxon>Eretmocerus</taxon>
    </lineage>
</organism>
<name>A0ACC2NH88_9HYME</name>
<dbReference type="EMBL" id="CM056743">
    <property type="protein sequence ID" value="KAJ8670520.1"/>
    <property type="molecule type" value="Genomic_DNA"/>
</dbReference>
<sequence>MILLLRYVKQQDLRPECMVSAAYKQQRKQPQVFSINHQSEDPVVRSVHQLRLTCPEPYFVSEALYCLPEELDNTREVTLHVITMGKFITNPAEANEKFLKEVVRSRDAADPASKACVILMIGMIGERDIGECETCHSITGIPLFQFSRSFQVLVIKIDDCIAIQGEDGAVASKSFIEFYLKRPQHLEKVTLLEFSKKYNKGARNRLVVHRKNKIVQVYPKVTGQTDEANFEFLSKQQLMLQRSWRSEQDLKNENETWKSAFDRLGGFENRRIELVNSSSDSSDGGFESPGATDRDSSQ</sequence>
<evidence type="ECO:0000313" key="2">
    <source>
        <dbReference type="Proteomes" id="UP001239111"/>
    </source>
</evidence>
<dbReference type="Proteomes" id="UP001239111">
    <property type="component" value="Chromosome 3"/>
</dbReference>
<keyword evidence="2" id="KW-1185">Reference proteome</keyword>
<protein>
    <submittedName>
        <fullName evidence="1">Uncharacterized protein</fullName>
    </submittedName>
</protein>
<proteinExistence type="predicted"/>
<evidence type="ECO:0000313" key="1">
    <source>
        <dbReference type="EMBL" id="KAJ8670520.1"/>
    </source>
</evidence>
<accession>A0ACC2NH88</accession>